<feature type="transmembrane region" description="Helical" evidence="1">
    <location>
        <begin position="16"/>
        <end position="37"/>
    </location>
</feature>
<dbReference type="EMBL" id="MNCJ02000326">
    <property type="protein sequence ID" value="KAF5783697.1"/>
    <property type="molecule type" value="Genomic_DNA"/>
</dbReference>
<keyword evidence="1" id="KW-0472">Membrane</keyword>
<keyword evidence="1" id="KW-1133">Transmembrane helix</keyword>
<sequence length="71" mass="7754">MVTSDALSTASSLTSYSIVIFTMDEPVLSFGLSFTSMRTLYSVNPKSRYPPSTISVSLTMLSLSIIVYFSL</sequence>
<dbReference type="Gramene" id="mRNA:HanXRQr2_Chr11g0510901">
    <property type="protein sequence ID" value="CDS:HanXRQr2_Chr11g0510901.1"/>
    <property type="gene ID" value="HanXRQr2_Chr11g0510901"/>
</dbReference>
<dbReference type="Proteomes" id="UP000215914">
    <property type="component" value="Unassembled WGS sequence"/>
</dbReference>
<evidence type="ECO:0000256" key="1">
    <source>
        <dbReference type="SAM" id="Phobius"/>
    </source>
</evidence>
<reference evidence="2" key="1">
    <citation type="journal article" date="2017" name="Nature">
        <title>The sunflower genome provides insights into oil metabolism, flowering and Asterid evolution.</title>
        <authorList>
            <person name="Badouin H."/>
            <person name="Gouzy J."/>
            <person name="Grassa C.J."/>
            <person name="Murat F."/>
            <person name="Staton S.E."/>
            <person name="Cottret L."/>
            <person name="Lelandais-Briere C."/>
            <person name="Owens G.L."/>
            <person name="Carrere S."/>
            <person name="Mayjonade B."/>
            <person name="Legrand L."/>
            <person name="Gill N."/>
            <person name="Kane N.C."/>
            <person name="Bowers J.E."/>
            <person name="Hubner S."/>
            <person name="Bellec A."/>
            <person name="Berard A."/>
            <person name="Berges H."/>
            <person name="Blanchet N."/>
            <person name="Boniface M.C."/>
            <person name="Brunel D."/>
            <person name="Catrice O."/>
            <person name="Chaidir N."/>
            <person name="Claudel C."/>
            <person name="Donnadieu C."/>
            <person name="Faraut T."/>
            <person name="Fievet G."/>
            <person name="Helmstetter N."/>
            <person name="King M."/>
            <person name="Knapp S.J."/>
            <person name="Lai Z."/>
            <person name="Le Paslier M.C."/>
            <person name="Lippi Y."/>
            <person name="Lorenzon L."/>
            <person name="Mandel J.R."/>
            <person name="Marage G."/>
            <person name="Marchand G."/>
            <person name="Marquand E."/>
            <person name="Bret-Mestries E."/>
            <person name="Morien E."/>
            <person name="Nambeesan S."/>
            <person name="Nguyen T."/>
            <person name="Pegot-Espagnet P."/>
            <person name="Pouilly N."/>
            <person name="Raftis F."/>
            <person name="Sallet E."/>
            <person name="Schiex T."/>
            <person name="Thomas J."/>
            <person name="Vandecasteele C."/>
            <person name="Vares D."/>
            <person name="Vear F."/>
            <person name="Vautrin S."/>
            <person name="Crespi M."/>
            <person name="Mangin B."/>
            <person name="Burke J.M."/>
            <person name="Salse J."/>
            <person name="Munos S."/>
            <person name="Vincourt P."/>
            <person name="Rieseberg L.H."/>
            <person name="Langlade N.B."/>
        </authorList>
    </citation>
    <scope>NUCLEOTIDE SEQUENCE</scope>
    <source>
        <tissue evidence="2">Leaves</tissue>
    </source>
</reference>
<protein>
    <submittedName>
        <fullName evidence="2">Uncharacterized protein</fullName>
    </submittedName>
</protein>
<evidence type="ECO:0000313" key="2">
    <source>
        <dbReference type="EMBL" id="KAF5783697.1"/>
    </source>
</evidence>
<evidence type="ECO:0000313" key="3">
    <source>
        <dbReference type="Proteomes" id="UP000215914"/>
    </source>
</evidence>
<name>A0A9K3N1L3_HELAN</name>
<comment type="caution">
    <text evidence="2">The sequence shown here is derived from an EMBL/GenBank/DDBJ whole genome shotgun (WGS) entry which is preliminary data.</text>
</comment>
<dbReference type="AlphaFoldDB" id="A0A9K3N1L3"/>
<proteinExistence type="predicted"/>
<feature type="transmembrane region" description="Helical" evidence="1">
    <location>
        <begin position="49"/>
        <end position="69"/>
    </location>
</feature>
<keyword evidence="3" id="KW-1185">Reference proteome</keyword>
<reference evidence="2" key="2">
    <citation type="submission" date="2020-06" db="EMBL/GenBank/DDBJ databases">
        <title>Helianthus annuus Genome sequencing and assembly Release 2.</title>
        <authorList>
            <person name="Gouzy J."/>
            <person name="Langlade N."/>
            <person name="Munos S."/>
        </authorList>
    </citation>
    <scope>NUCLEOTIDE SEQUENCE</scope>
    <source>
        <tissue evidence="2">Leaves</tissue>
    </source>
</reference>
<gene>
    <name evidence="2" type="ORF">HanXRQr2_Chr11g0510901</name>
</gene>
<accession>A0A9K3N1L3</accession>
<keyword evidence="1" id="KW-0812">Transmembrane</keyword>
<organism evidence="2 3">
    <name type="scientific">Helianthus annuus</name>
    <name type="common">Common sunflower</name>
    <dbReference type="NCBI Taxonomy" id="4232"/>
    <lineage>
        <taxon>Eukaryota</taxon>
        <taxon>Viridiplantae</taxon>
        <taxon>Streptophyta</taxon>
        <taxon>Embryophyta</taxon>
        <taxon>Tracheophyta</taxon>
        <taxon>Spermatophyta</taxon>
        <taxon>Magnoliopsida</taxon>
        <taxon>eudicotyledons</taxon>
        <taxon>Gunneridae</taxon>
        <taxon>Pentapetalae</taxon>
        <taxon>asterids</taxon>
        <taxon>campanulids</taxon>
        <taxon>Asterales</taxon>
        <taxon>Asteraceae</taxon>
        <taxon>Asteroideae</taxon>
        <taxon>Heliantheae alliance</taxon>
        <taxon>Heliantheae</taxon>
        <taxon>Helianthus</taxon>
    </lineage>
</organism>